<dbReference type="PANTHER" id="PTHR34472:SF1">
    <property type="entry name" value="SULFUR CARRIER PROTEIN THIS"/>
    <property type="match status" value="1"/>
</dbReference>
<dbReference type="InterPro" id="IPR010035">
    <property type="entry name" value="Thi_S"/>
</dbReference>
<protein>
    <submittedName>
        <fullName evidence="1">Sulfur transfer protein ThiS</fullName>
    </submittedName>
</protein>
<reference evidence="2" key="1">
    <citation type="submission" date="2009-07" db="EMBL/GenBank/DDBJ databases">
        <title>Complete genome sequence of Zobellia galactanivorans Dsij.</title>
        <authorList>
            <consortium name="Genoscope - CEA"/>
        </authorList>
    </citation>
    <scope>NUCLEOTIDE SEQUENCE [LARGE SCALE GENOMIC DNA]</scope>
    <source>
        <strain evidence="2">DSM 12802 / CCUG 47099 / CIP 106680 / NCIMB 13871 / Dsij</strain>
    </source>
</reference>
<dbReference type="Proteomes" id="UP000008898">
    <property type="component" value="Chromosome"/>
</dbReference>
<evidence type="ECO:0000313" key="2">
    <source>
        <dbReference type="Proteomes" id="UP000008898"/>
    </source>
</evidence>
<dbReference type="AlphaFoldDB" id="G0L8R7"/>
<dbReference type="PANTHER" id="PTHR34472">
    <property type="entry name" value="SULFUR CARRIER PROTEIN THIS"/>
    <property type="match status" value="1"/>
</dbReference>
<name>G0L8R7_ZOBGA</name>
<dbReference type="KEGG" id="zga:ZOBELLIA_3653"/>
<dbReference type="Pfam" id="PF02597">
    <property type="entry name" value="ThiS"/>
    <property type="match status" value="1"/>
</dbReference>
<dbReference type="InterPro" id="IPR016155">
    <property type="entry name" value="Mopterin_synth/thiamin_S_b"/>
</dbReference>
<reference evidence="1 2" key="2">
    <citation type="journal article" date="2012" name="Environ. Microbiol.">
        <title>Characterization of the first alginolytic operons in a marine bacterium: from their emergence in marine Flavobacteriia to their independent transfers to marine Proteobacteria and human gut Bacteroides.</title>
        <authorList>
            <person name="Thomas F."/>
            <person name="Barbeyron T."/>
            <person name="Tonon T."/>
            <person name="Genicot S."/>
            <person name="Czjzek M."/>
            <person name="Michel G."/>
        </authorList>
    </citation>
    <scope>NUCLEOTIDE SEQUENCE [LARGE SCALE GENOMIC DNA]</scope>
    <source>
        <strain evidence="2">DSM 12802 / CCUG 47099 / CIP 106680 / NCIMB 13871 / Dsij</strain>
    </source>
</reference>
<dbReference type="RefSeq" id="WP_013994981.1">
    <property type="nucleotide sequence ID" value="NC_015844.1"/>
</dbReference>
<dbReference type="Gene3D" id="3.10.20.30">
    <property type="match status" value="1"/>
</dbReference>
<sequence length="67" mass="7373">MITINMNQQRLQVGAKTTIHQFLQQIDSSVSGVAVAINDQVVPRSHWETRSLQDDDTVLIIQAAQGG</sequence>
<keyword evidence="2" id="KW-1185">Reference proteome</keyword>
<dbReference type="InterPro" id="IPR012675">
    <property type="entry name" value="Beta-grasp_dom_sf"/>
</dbReference>
<dbReference type="EMBL" id="FP476056">
    <property type="protein sequence ID" value="CAZ97791.1"/>
    <property type="molecule type" value="Genomic_DNA"/>
</dbReference>
<evidence type="ECO:0000313" key="1">
    <source>
        <dbReference type="EMBL" id="CAZ97791.1"/>
    </source>
</evidence>
<dbReference type="STRING" id="63186.ZOBELLIA_3653"/>
<dbReference type="NCBIfam" id="TIGR01683">
    <property type="entry name" value="thiS"/>
    <property type="match status" value="1"/>
</dbReference>
<dbReference type="SUPFAM" id="SSF54285">
    <property type="entry name" value="MoaD/ThiS"/>
    <property type="match status" value="1"/>
</dbReference>
<dbReference type="InterPro" id="IPR003749">
    <property type="entry name" value="ThiS/MoaD-like"/>
</dbReference>
<dbReference type="CDD" id="cd00565">
    <property type="entry name" value="Ubl_ThiS"/>
    <property type="match status" value="1"/>
</dbReference>
<organism evidence="1 2">
    <name type="scientific">Zobellia galactanivorans (strain DSM 12802 / CCUG 47099 / CIP 106680 / NCIMB 13871 / Dsij)</name>
    <dbReference type="NCBI Taxonomy" id="63186"/>
    <lineage>
        <taxon>Bacteria</taxon>
        <taxon>Pseudomonadati</taxon>
        <taxon>Bacteroidota</taxon>
        <taxon>Flavobacteriia</taxon>
        <taxon>Flavobacteriales</taxon>
        <taxon>Flavobacteriaceae</taxon>
        <taxon>Zobellia</taxon>
    </lineage>
</organism>
<dbReference type="HOGENOM" id="CLU_174611_2_1_10"/>
<gene>
    <name evidence="1" type="primary">thiS</name>
    <name evidence="1" type="ordered locus">zobellia_3653</name>
</gene>
<accession>G0L8R7</accession>
<proteinExistence type="predicted"/>